<evidence type="ECO:0000256" key="7">
    <source>
        <dbReference type="ARBA" id="ARBA00022670"/>
    </source>
</evidence>
<keyword evidence="13" id="KW-1185">Reference proteome</keyword>
<dbReference type="GO" id="GO:0005737">
    <property type="term" value="C:cytoplasm"/>
    <property type="evidence" value="ECO:0007669"/>
    <property type="project" value="UniProtKB-SubCell"/>
</dbReference>
<dbReference type="InterPro" id="IPR021109">
    <property type="entry name" value="Peptidase_aspartic_dom_sf"/>
</dbReference>
<dbReference type="InterPro" id="IPR019103">
    <property type="entry name" value="Peptidase_aspartic_DDI1-type"/>
</dbReference>
<dbReference type="EMBL" id="HE580269">
    <property type="protein sequence ID" value="CCD24248.1"/>
    <property type="molecule type" value="Genomic_DNA"/>
</dbReference>
<dbReference type="HOGENOM" id="CLU_020435_2_0_1"/>
<dbReference type="SUPFAM" id="SSF50630">
    <property type="entry name" value="Acid proteases"/>
    <property type="match status" value="1"/>
</dbReference>
<keyword evidence="6" id="KW-0963">Cytoplasm</keyword>
<dbReference type="Gene3D" id="3.10.20.90">
    <property type="entry name" value="Phosphatidylinositol 3-kinase Catalytic Subunit, Chain A, domain 1"/>
    <property type="match status" value="1"/>
</dbReference>
<dbReference type="SUPFAM" id="SSF54236">
    <property type="entry name" value="Ubiquitin-like"/>
    <property type="match status" value="1"/>
</dbReference>
<keyword evidence="8" id="KW-0064">Aspartyl protease</keyword>
<dbReference type="InterPro" id="IPR009060">
    <property type="entry name" value="UBA-like_sf"/>
</dbReference>
<dbReference type="RefSeq" id="XP_003669491.1">
    <property type="nucleotide sequence ID" value="XM_003669443.1"/>
</dbReference>
<feature type="compositionally biased region" description="Polar residues" evidence="10">
    <location>
        <begin position="355"/>
        <end position="374"/>
    </location>
</feature>
<dbReference type="SUPFAM" id="SSF46934">
    <property type="entry name" value="UBA-like"/>
    <property type="match status" value="1"/>
</dbReference>
<sequence>MDLTISNEVNGEVYGPIEINEDMSIRDLKALLEIDCHFDANRHDLYCNATLLDIETTKTLKELGLKKDDLLLIRSKIGNGGAQQPTAMSDEQLVEQFRQELQNNVTLRNQLSFQIPGLDQLVENKQLFHETMGPPILEKVHGGSRPTNPFGIPQAEYAKLMSNPDDPENQKRITELIDQQAINEQLQNALEYTPEVFFQVPMLYVNLEVNGYPVKAFVDSGAQSTIMSVKLAEKTGLTRLIDKRYAGEARGVGTGKFLGRIHQAQVKIETQFVPCTFSVIDIDIDILLGLDMLRRHRGCIDLEKNVLRFAGIETPFLSESEIPKNPIFDQEKGTITAAPESAPSNKKSPEVPVPTTGSYNSGVQMPKTATTGKTEITKNLPPPTTTSSIPAAAPGAVPSSVPKTAAPTATNPAPTATATAQRSYPENTIKQLMDLGFPRNQVITALNRTGGNAEYAAALLFQ</sequence>
<dbReference type="GO" id="GO:0031593">
    <property type="term" value="F:polyubiquitin modification-dependent protein binding"/>
    <property type="evidence" value="ECO:0007669"/>
    <property type="project" value="EnsemblFungi"/>
</dbReference>
<evidence type="ECO:0000256" key="4">
    <source>
        <dbReference type="ARBA" id="ARBA00011128"/>
    </source>
</evidence>
<proteinExistence type="inferred from homology"/>
<evidence type="ECO:0000256" key="5">
    <source>
        <dbReference type="ARBA" id="ARBA00021491"/>
    </source>
</evidence>
<comment type="subcellular location">
    <subcellularLocation>
        <location evidence="2">Cytoplasm</location>
    </subcellularLocation>
</comment>
<name>G0W8Y7_NAUDC</name>
<accession>G0W8Y7</accession>
<organism evidence="12 13">
    <name type="scientific">Naumovozyma dairenensis (strain ATCC 10597 / BCRC 20456 / CBS 421 / NBRC 0211 / NRRL Y-12639)</name>
    <name type="common">Saccharomyces dairenensis</name>
    <dbReference type="NCBI Taxonomy" id="1071378"/>
    <lineage>
        <taxon>Eukaryota</taxon>
        <taxon>Fungi</taxon>
        <taxon>Dikarya</taxon>
        <taxon>Ascomycota</taxon>
        <taxon>Saccharomycotina</taxon>
        <taxon>Saccharomycetes</taxon>
        <taxon>Saccharomycetales</taxon>
        <taxon>Saccharomycetaceae</taxon>
        <taxon>Naumovozyma</taxon>
    </lineage>
</organism>
<dbReference type="CDD" id="cd14309">
    <property type="entry name" value="UBA_scDdi1_like"/>
    <property type="match status" value="1"/>
</dbReference>
<protein>
    <recommendedName>
        <fullName evidence="5">DNA damage-inducible protein 1</fullName>
    </recommendedName>
</protein>
<feature type="compositionally biased region" description="Low complexity" evidence="10">
    <location>
        <begin position="385"/>
        <end position="420"/>
    </location>
</feature>
<dbReference type="Proteomes" id="UP000000689">
    <property type="component" value="Chromosome 3"/>
</dbReference>
<evidence type="ECO:0000256" key="2">
    <source>
        <dbReference type="ARBA" id="ARBA00004496"/>
    </source>
</evidence>
<dbReference type="Gene3D" id="1.10.8.10">
    <property type="entry name" value="DNA helicase RuvA subunit, C-terminal domain"/>
    <property type="match status" value="1"/>
</dbReference>
<evidence type="ECO:0000256" key="8">
    <source>
        <dbReference type="ARBA" id="ARBA00022750"/>
    </source>
</evidence>
<dbReference type="GO" id="GO:0005886">
    <property type="term" value="C:plasma membrane"/>
    <property type="evidence" value="ECO:0007669"/>
    <property type="project" value="EnsemblFungi"/>
</dbReference>
<comment type="subunit">
    <text evidence="4">Binds ubiquitin and polyubiquitinated proteins.</text>
</comment>
<dbReference type="GO" id="GO:0004190">
    <property type="term" value="F:aspartic-type endopeptidase activity"/>
    <property type="evidence" value="ECO:0007669"/>
    <property type="project" value="UniProtKB-KW"/>
</dbReference>
<dbReference type="AlphaFoldDB" id="G0W8Y7"/>
<keyword evidence="9" id="KW-0378">Hydrolase</keyword>
<feature type="region of interest" description="Disordered" evidence="10">
    <location>
        <begin position="335"/>
        <end position="421"/>
    </location>
</feature>
<gene>
    <name evidence="12" type="primary">NDAI0C05890</name>
    <name evidence="12" type="ordered locus">NDAI_0C05890</name>
</gene>
<reference evidence="12 13" key="1">
    <citation type="journal article" date="2011" name="Proc. Natl. Acad. Sci. U.S.A.">
        <title>Evolutionary erosion of yeast sex chromosomes by mating-type switching accidents.</title>
        <authorList>
            <person name="Gordon J.L."/>
            <person name="Armisen D."/>
            <person name="Proux-Wera E."/>
            <person name="Oheigeartaigh S.S."/>
            <person name="Byrne K.P."/>
            <person name="Wolfe K.H."/>
        </authorList>
    </citation>
    <scope>NUCLEOTIDE SEQUENCE [LARGE SCALE GENOMIC DNA]</scope>
    <source>
        <strain evidence="13">ATCC 10597 / BCRC 20456 / CBS 421 / NBRC 0211 / NRRL Y-12639</strain>
    </source>
</reference>
<evidence type="ECO:0000313" key="12">
    <source>
        <dbReference type="EMBL" id="CCD24248.1"/>
    </source>
</evidence>
<dbReference type="GO" id="GO:0000149">
    <property type="term" value="F:SNARE binding"/>
    <property type="evidence" value="ECO:0007669"/>
    <property type="project" value="EnsemblFungi"/>
</dbReference>
<dbReference type="FunFam" id="2.40.70.10:FF:000072">
    <property type="entry name" value="DNA damage-inducible protein"/>
    <property type="match status" value="1"/>
</dbReference>
<dbReference type="CDD" id="cd05479">
    <property type="entry name" value="RP_DDI"/>
    <property type="match status" value="1"/>
</dbReference>
<comment type="similarity">
    <text evidence="3">Belongs to the DDI1 family.</text>
</comment>
<dbReference type="MEROPS" id="A28.001"/>
<dbReference type="Pfam" id="PF09668">
    <property type="entry name" value="Asp_protease"/>
    <property type="match status" value="1"/>
</dbReference>
<evidence type="ECO:0000256" key="6">
    <source>
        <dbReference type="ARBA" id="ARBA00022490"/>
    </source>
</evidence>
<keyword evidence="7" id="KW-0645">Protease</keyword>
<comment type="function">
    <text evidence="1">Probable aspartic protease. May be involved in the regulation of exocytosis. Acts as a linker between the 19S proteasome and polyubiquitinated proteins via UBA domain interactions with ubiquitin for their subsequent degradation. Required for S-phase checkpoint control.</text>
</comment>
<dbReference type="SMART" id="SM00165">
    <property type="entry name" value="UBA"/>
    <property type="match status" value="1"/>
</dbReference>
<dbReference type="OrthoDB" id="1047367at2759"/>
<dbReference type="GeneID" id="11496420"/>
<dbReference type="GO" id="GO:0030674">
    <property type="term" value="F:protein-macromolecule adaptor activity"/>
    <property type="evidence" value="ECO:0007669"/>
    <property type="project" value="EnsemblFungi"/>
</dbReference>
<evidence type="ECO:0000256" key="10">
    <source>
        <dbReference type="SAM" id="MobiDB-lite"/>
    </source>
</evidence>
<dbReference type="OMA" id="NTHTRHP"/>
<evidence type="ECO:0000313" key="13">
    <source>
        <dbReference type="Proteomes" id="UP000000689"/>
    </source>
</evidence>
<evidence type="ECO:0000256" key="3">
    <source>
        <dbReference type="ARBA" id="ARBA00009136"/>
    </source>
</evidence>
<dbReference type="PROSITE" id="PS50030">
    <property type="entry name" value="UBA"/>
    <property type="match status" value="1"/>
</dbReference>
<evidence type="ECO:0000259" key="11">
    <source>
        <dbReference type="PROSITE" id="PS50030"/>
    </source>
</evidence>
<dbReference type="GO" id="GO:0043130">
    <property type="term" value="F:ubiquitin binding"/>
    <property type="evidence" value="ECO:0007669"/>
    <property type="project" value="EnsemblFungi"/>
</dbReference>
<dbReference type="InterPro" id="IPR029071">
    <property type="entry name" value="Ubiquitin-like_domsf"/>
</dbReference>
<evidence type="ECO:0000256" key="1">
    <source>
        <dbReference type="ARBA" id="ARBA00003231"/>
    </source>
</evidence>
<dbReference type="Gene3D" id="2.40.70.10">
    <property type="entry name" value="Acid Proteases"/>
    <property type="match status" value="1"/>
</dbReference>
<dbReference type="GO" id="GO:0009306">
    <property type="term" value="P:protein secretion"/>
    <property type="evidence" value="ECO:0007669"/>
    <property type="project" value="EnsemblFungi"/>
</dbReference>
<dbReference type="KEGG" id="ndi:NDAI_0C05890"/>
<dbReference type="PANTHER" id="PTHR15397:SF3">
    <property type="entry name" value="DNA DAMAGE INDUCIBLE 1 HOMOLOG 2"/>
    <property type="match status" value="1"/>
</dbReference>
<dbReference type="Pfam" id="PF00627">
    <property type="entry name" value="UBA"/>
    <property type="match status" value="1"/>
</dbReference>
<dbReference type="STRING" id="1071378.G0W8Y7"/>
<dbReference type="GO" id="GO:0045740">
    <property type="term" value="P:positive regulation of DNA replication"/>
    <property type="evidence" value="ECO:0007669"/>
    <property type="project" value="EnsemblFungi"/>
</dbReference>
<dbReference type="eggNOG" id="KOG0012">
    <property type="taxonomic scope" value="Eukaryota"/>
</dbReference>
<dbReference type="GO" id="GO:1904855">
    <property type="term" value="F:proteasome regulatory particle binding"/>
    <property type="evidence" value="ECO:0007669"/>
    <property type="project" value="EnsemblFungi"/>
</dbReference>
<feature type="domain" description="UBA" evidence="11">
    <location>
        <begin position="423"/>
        <end position="462"/>
    </location>
</feature>
<dbReference type="GO" id="GO:0043328">
    <property type="term" value="P:protein transport to vacuole involved in ubiquitin-dependent protein catabolic process via the multivesicular body sorting pathway"/>
    <property type="evidence" value="ECO:0007669"/>
    <property type="project" value="EnsemblFungi"/>
</dbReference>
<dbReference type="PANTHER" id="PTHR15397">
    <property type="entry name" value="SODIUM-GLUCOSE COTRANSPORTER REGULATORY PROTEIN -RELATED"/>
    <property type="match status" value="1"/>
</dbReference>
<dbReference type="InterPro" id="IPR015940">
    <property type="entry name" value="UBA"/>
</dbReference>
<evidence type="ECO:0000256" key="9">
    <source>
        <dbReference type="ARBA" id="ARBA00022801"/>
    </source>
</evidence>